<keyword evidence="4" id="KW-1185">Reference proteome</keyword>
<evidence type="ECO:0000259" key="2">
    <source>
        <dbReference type="SMART" id="SM00014"/>
    </source>
</evidence>
<dbReference type="RefSeq" id="WP_265270812.1">
    <property type="nucleotide sequence ID" value="NZ_JANFAV010000018.1"/>
</dbReference>
<keyword evidence="1" id="KW-0472">Membrane</keyword>
<keyword evidence="1" id="KW-0812">Transmembrane</keyword>
<protein>
    <submittedName>
        <fullName evidence="3">Phosphatase PAP2 family protein</fullName>
    </submittedName>
</protein>
<name>A0AA42CS87_9SPHN</name>
<dbReference type="Pfam" id="PF01569">
    <property type="entry name" value="PAP2"/>
    <property type="match status" value="1"/>
</dbReference>
<organism evidence="3 4">
    <name type="scientific">Sphingomonas lycopersici</name>
    <dbReference type="NCBI Taxonomy" id="2951807"/>
    <lineage>
        <taxon>Bacteria</taxon>
        <taxon>Pseudomonadati</taxon>
        <taxon>Pseudomonadota</taxon>
        <taxon>Alphaproteobacteria</taxon>
        <taxon>Sphingomonadales</taxon>
        <taxon>Sphingomonadaceae</taxon>
        <taxon>Sphingomonas</taxon>
    </lineage>
</organism>
<feature type="transmembrane region" description="Helical" evidence="1">
    <location>
        <begin position="66"/>
        <end position="93"/>
    </location>
</feature>
<evidence type="ECO:0000313" key="4">
    <source>
        <dbReference type="Proteomes" id="UP001165565"/>
    </source>
</evidence>
<accession>A0AA42CS87</accession>
<dbReference type="PANTHER" id="PTHR14969:SF13">
    <property type="entry name" value="AT30094P"/>
    <property type="match status" value="1"/>
</dbReference>
<dbReference type="PANTHER" id="PTHR14969">
    <property type="entry name" value="SPHINGOSINE-1-PHOSPHATE PHOSPHOHYDROLASE"/>
    <property type="match status" value="1"/>
</dbReference>
<evidence type="ECO:0000313" key="3">
    <source>
        <dbReference type="EMBL" id="MCW6536987.1"/>
    </source>
</evidence>
<dbReference type="Gene3D" id="1.20.144.10">
    <property type="entry name" value="Phosphatidic acid phosphatase type 2/haloperoxidase"/>
    <property type="match status" value="2"/>
</dbReference>
<comment type="caution">
    <text evidence="3">The sequence shown here is derived from an EMBL/GenBank/DDBJ whole genome shotgun (WGS) entry which is preliminary data.</text>
</comment>
<dbReference type="InterPro" id="IPR036938">
    <property type="entry name" value="PAP2/HPO_sf"/>
</dbReference>
<feature type="transmembrane region" description="Helical" evidence="1">
    <location>
        <begin position="99"/>
        <end position="120"/>
    </location>
</feature>
<reference evidence="3" key="1">
    <citation type="submission" date="2022-06" db="EMBL/GenBank/DDBJ databases">
        <title>Sphingomonas sp. nov. isolated from rhizosphere soil of tomato.</title>
        <authorList>
            <person name="Dong H."/>
            <person name="Gao R."/>
        </authorList>
    </citation>
    <scope>NUCLEOTIDE SEQUENCE</scope>
    <source>
        <strain evidence="3">MMSM24</strain>
    </source>
</reference>
<dbReference type="Proteomes" id="UP001165565">
    <property type="component" value="Unassembled WGS sequence"/>
</dbReference>
<gene>
    <name evidence="3" type="ORF">NEE01_19585</name>
</gene>
<dbReference type="InterPro" id="IPR000326">
    <property type="entry name" value="PAP2/HPO"/>
</dbReference>
<proteinExistence type="predicted"/>
<feature type="transmembrane region" description="Helical" evidence="1">
    <location>
        <begin position="174"/>
        <end position="195"/>
    </location>
</feature>
<dbReference type="AlphaFoldDB" id="A0AA42CS87"/>
<keyword evidence="1" id="KW-1133">Transmembrane helix</keyword>
<dbReference type="SMART" id="SM00014">
    <property type="entry name" value="acidPPc"/>
    <property type="match status" value="1"/>
</dbReference>
<feature type="transmembrane region" description="Helical" evidence="1">
    <location>
        <begin position="24"/>
        <end position="45"/>
    </location>
</feature>
<feature type="domain" description="Phosphatidic acid phosphatase type 2/haloperoxidase" evidence="2">
    <location>
        <begin position="103"/>
        <end position="216"/>
    </location>
</feature>
<sequence>MHDAPLLDHEEPVPPGVAHPSHKMIGAGLIAAAMIVALAAGMILASHPFGFDRAIILALHEAGPMWLRHAVIDVTALGSVTVLTLVVAATAALLLVRRLWITAALVVLATALGSAAVELLKAIFGRARPDIVDHVVAASGYSFPSGHAANSAIVYLTTAALVTQVTHGRATRRYVALVAGLLVVAIGASRVYLGVHWPSDVLAGWSFGILWALGWWSIGAKARMNLLGQRE</sequence>
<evidence type="ECO:0000256" key="1">
    <source>
        <dbReference type="SAM" id="Phobius"/>
    </source>
</evidence>
<feature type="transmembrane region" description="Helical" evidence="1">
    <location>
        <begin position="201"/>
        <end position="220"/>
    </location>
</feature>
<dbReference type="EMBL" id="JANFAV010000018">
    <property type="protein sequence ID" value="MCW6536987.1"/>
    <property type="molecule type" value="Genomic_DNA"/>
</dbReference>
<dbReference type="SUPFAM" id="SSF48317">
    <property type="entry name" value="Acid phosphatase/Vanadium-dependent haloperoxidase"/>
    <property type="match status" value="1"/>
</dbReference>
<dbReference type="CDD" id="cd03392">
    <property type="entry name" value="PAP2_like_2"/>
    <property type="match status" value="1"/>
</dbReference>